<feature type="compositionally biased region" description="Basic and acidic residues" evidence="1">
    <location>
        <begin position="208"/>
        <end position="220"/>
    </location>
</feature>
<evidence type="ECO:0000313" key="3">
    <source>
        <dbReference type="Proteomes" id="UP000007350"/>
    </source>
</evidence>
<proteinExistence type="predicted"/>
<accession>K2MJU7</accession>
<dbReference type="EMBL" id="AHKC01018187">
    <property type="protein sequence ID" value="EKF27450.1"/>
    <property type="molecule type" value="Genomic_DNA"/>
</dbReference>
<dbReference type="Proteomes" id="UP000007350">
    <property type="component" value="Unassembled WGS sequence"/>
</dbReference>
<evidence type="ECO:0000256" key="1">
    <source>
        <dbReference type="SAM" id="MobiDB-lite"/>
    </source>
</evidence>
<keyword evidence="3" id="KW-1185">Reference proteome</keyword>
<feature type="region of interest" description="Disordered" evidence="1">
    <location>
        <begin position="193"/>
        <end position="244"/>
    </location>
</feature>
<name>K2MJU7_TRYCR</name>
<reference evidence="2 3" key="1">
    <citation type="journal article" date="2012" name="BMC Genomics">
        <title>Comparative genomic analysis of human infective Trypanosoma cruzi lineages with the bat-restricted subspecies T. cruzi marinkellei.</title>
        <authorList>
            <person name="Franzen O."/>
            <person name="Talavera-Lopez C."/>
            <person name="Ochaya S."/>
            <person name="Butler C.E."/>
            <person name="Messenger L.A."/>
            <person name="Lewis M.D."/>
            <person name="Llewellyn M.S."/>
            <person name="Marinkelle C.J."/>
            <person name="Tyler K.M."/>
            <person name="Miles M.A."/>
            <person name="Andersson B."/>
        </authorList>
    </citation>
    <scope>NUCLEOTIDE SEQUENCE [LARGE SCALE GENOMIC DNA]</scope>
    <source>
        <strain evidence="2 3">B7</strain>
    </source>
</reference>
<comment type="caution">
    <text evidence="2">The sequence shown here is derived from an EMBL/GenBank/DDBJ whole genome shotgun (WGS) entry which is preliminary data.</text>
</comment>
<dbReference type="AlphaFoldDB" id="K2MJU7"/>
<organism evidence="2 3">
    <name type="scientific">Trypanosoma cruzi marinkellei</name>
    <dbReference type="NCBI Taxonomy" id="85056"/>
    <lineage>
        <taxon>Eukaryota</taxon>
        <taxon>Discoba</taxon>
        <taxon>Euglenozoa</taxon>
        <taxon>Kinetoplastea</taxon>
        <taxon>Metakinetoplastina</taxon>
        <taxon>Trypanosomatida</taxon>
        <taxon>Trypanosomatidae</taxon>
        <taxon>Trypanosoma</taxon>
        <taxon>Schizotrypanum</taxon>
    </lineage>
</organism>
<feature type="compositionally biased region" description="Polar residues" evidence="1">
    <location>
        <begin position="62"/>
        <end position="101"/>
    </location>
</feature>
<feature type="non-terminal residue" evidence="2">
    <location>
        <position position="1"/>
    </location>
</feature>
<feature type="non-terminal residue" evidence="2">
    <location>
        <position position="244"/>
    </location>
</feature>
<evidence type="ECO:0000313" key="2">
    <source>
        <dbReference type="EMBL" id="EKF27450.1"/>
    </source>
</evidence>
<gene>
    <name evidence="2" type="ORF">MOQ_008827</name>
</gene>
<protein>
    <submittedName>
        <fullName evidence="2">Trans-sialidase, putative</fullName>
    </submittedName>
</protein>
<feature type="region of interest" description="Disordered" evidence="1">
    <location>
        <begin position="62"/>
        <end position="103"/>
    </location>
</feature>
<feature type="compositionally biased region" description="Polar residues" evidence="1">
    <location>
        <begin position="197"/>
        <end position="207"/>
    </location>
</feature>
<sequence>HVTVSNVLLYSRALKNGELETLMKRNAVAAAEAKLPAPEVAAETTHVSEPSRQPATVPVVTNEVQQDATPSPQSQHPPAQTSENTNGSTDSNQTSSDTIGPSASVAVGNVEDKATDGIVLVPASSPTPSVDTREVLATKMPVSGEDSEGGQELFSSNAASPLVGQVGQADGDFPRNDNVDDLAPQIISPDVLESVHNAPSTANTLASEKQDADPEEDTHAYTDVGTNSGPDSLSSTDPATVYRN</sequence>
<feature type="compositionally biased region" description="Polar residues" evidence="1">
    <location>
        <begin position="224"/>
        <end position="244"/>
    </location>
</feature>